<dbReference type="PANTHER" id="PTHR16099">
    <property type="entry name" value="8-OXO-DGTP DIPHOSPHATES NUDT15"/>
    <property type="match status" value="1"/>
</dbReference>
<dbReference type="InParanoid" id="G9MIX1"/>
<dbReference type="OMA" id="CEGWEWW"/>
<dbReference type="PROSITE" id="PS00893">
    <property type="entry name" value="NUDIX_BOX"/>
    <property type="match status" value="1"/>
</dbReference>
<feature type="domain" description="Nudix hydrolase" evidence="3">
    <location>
        <begin position="3"/>
        <end position="138"/>
    </location>
</feature>
<dbReference type="STRING" id="413071.G9MIX1"/>
<dbReference type="eggNOG" id="ENOG502S3YT">
    <property type="taxonomic scope" value="Eukaryota"/>
</dbReference>
<comment type="caution">
    <text evidence="4">The sequence shown here is derived from an EMBL/GenBank/DDBJ whole genome shotgun (WGS) entry which is preliminary data.</text>
</comment>
<keyword evidence="5" id="KW-1185">Reference proteome</keyword>
<sequence length="166" mass="18880">MEVVRTGVTAIIQNADGKFLVGKRIGSHGAGTWQFPGGHLDKGERIFACAARETLEETGLKIVSTEIVKVTEDIFEEEEGIRHYITVFTKCHMLDQTQEPKLLEPNKCQGWHWKSWEELKEIHEIWKAYSEADPNSKPDPNSRPDALFLPLLHLVEQVPDIHKLLA</sequence>
<dbReference type="GO" id="GO:0006203">
    <property type="term" value="P:dGTP catabolic process"/>
    <property type="evidence" value="ECO:0007669"/>
    <property type="project" value="TreeGrafter"/>
</dbReference>
<evidence type="ECO:0000256" key="2">
    <source>
        <dbReference type="RuleBase" id="RU003476"/>
    </source>
</evidence>
<evidence type="ECO:0000313" key="4">
    <source>
        <dbReference type="EMBL" id="EHK25437.1"/>
    </source>
</evidence>
<reference evidence="4 5" key="1">
    <citation type="journal article" date="2011" name="Genome Biol.">
        <title>Comparative genome sequence analysis underscores mycoparasitism as the ancestral life style of Trichoderma.</title>
        <authorList>
            <person name="Kubicek C.P."/>
            <person name="Herrera-Estrella A."/>
            <person name="Seidl-Seiboth V."/>
            <person name="Martinez D.A."/>
            <person name="Druzhinina I.S."/>
            <person name="Thon M."/>
            <person name="Zeilinger S."/>
            <person name="Casas-Flores S."/>
            <person name="Horwitz B.A."/>
            <person name="Mukherjee P.K."/>
            <person name="Mukherjee M."/>
            <person name="Kredics L."/>
            <person name="Alcaraz L.D."/>
            <person name="Aerts A."/>
            <person name="Antal Z."/>
            <person name="Atanasova L."/>
            <person name="Cervantes-Badillo M.G."/>
            <person name="Challacombe J."/>
            <person name="Chertkov O."/>
            <person name="McCluskey K."/>
            <person name="Coulpier F."/>
            <person name="Deshpande N."/>
            <person name="von Doehren H."/>
            <person name="Ebbole D.J."/>
            <person name="Esquivel-Naranjo E.U."/>
            <person name="Fekete E."/>
            <person name="Flipphi M."/>
            <person name="Glaser F."/>
            <person name="Gomez-Rodriguez E.Y."/>
            <person name="Gruber S."/>
            <person name="Han C."/>
            <person name="Henrissat B."/>
            <person name="Hermosa R."/>
            <person name="Hernandez-Onate M."/>
            <person name="Karaffa L."/>
            <person name="Kosti I."/>
            <person name="Le Crom S."/>
            <person name="Lindquist E."/>
            <person name="Lucas S."/>
            <person name="Luebeck M."/>
            <person name="Luebeck P.S."/>
            <person name="Margeot A."/>
            <person name="Metz B."/>
            <person name="Misra M."/>
            <person name="Nevalainen H."/>
            <person name="Omann M."/>
            <person name="Packer N."/>
            <person name="Perrone G."/>
            <person name="Uresti-Rivera E.E."/>
            <person name="Salamov A."/>
            <person name="Schmoll M."/>
            <person name="Seiboth B."/>
            <person name="Shapiro H."/>
            <person name="Sukno S."/>
            <person name="Tamayo-Ramos J.A."/>
            <person name="Tisch D."/>
            <person name="Wiest A."/>
            <person name="Wilkinson H.H."/>
            <person name="Zhang M."/>
            <person name="Coutinho P.M."/>
            <person name="Kenerley C.M."/>
            <person name="Monte E."/>
            <person name="Baker S.E."/>
            <person name="Grigoriev I.V."/>
        </authorList>
    </citation>
    <scope>NUCLEOTIDE SEQUENCE [LARGE SCALE GENOMIC DNA]</scope>
    <source>
        <strain evidence="5">Gv29-8 / FGSC 10586</strain>
    </source>
</reference>
<dbReference type="HOGENOM" id="CLU_037162_9_0_1"/>
<dbReference type="Proteomes" id="UP000007115">
    <property type="component" value="Unassembled WGS sequence"/>
</dbReference>
<dbReference type="FunFam" id="3.90.79.10:FF:000060">
    <property type="entry name" value="Nudix hydrolase 1"/>
    <property type="match status" value="1"/>
</dbReference>
<keyword evidence="1 2" id="KW-0378">Hydrolase</keyword>
<evidence type="ECO:0000313" key="5">
    <source>
        <dbReference type="Proteomes" id="UP000007115"/>
    </source>
</evidence>
<evidence type="ECO:0000259" key="3">
    <source>
        <dbReference type="PROSITE" id="PS51462"/>
    </source>
</evidence>
<dbReference type="RefSeq" id="XP_013959643.1">
    <property type="nucleotide sequence ID" value="XM_014104168.1"/>
</dbReference>
<comment type="similarity">
    <text evidence="2">Belongs to the Nudix hydrolase family.</text>
</comment>
<dbReference type="GO" id="GO:0005829">
    <property type="term" value="C:cytosol"/>
    <property type="evidence" value="ECO:0007669"/>
    <property type="project" value="TreeGrafter"/>
</dbReference>
<dbReference type="InterPro" id="IPR020476">
    <property type="entry name" value="Nudix_hydrolase"/>
</dbReference>
<dbReference type="AlphaFoldDB" id="G9MIX1"/>
<gene>
    <name evidence="4" type="ORF">TRIVIDRAFT_32933</name>
</gene>
<dbReference type="PRINTS" id="PR00502">
    <property type="entry name" value="NUDIXFAMILY"/>
</dbReference>
<dbReference type="EMBL" id="ABDF02000003">
    <property type="protein sequence ID" value="EHK25437.1"/>
    <property type="molecule type" value="Genomic_DNA"/>
</dbReference>
<dbReference type="GO" id="GO:0035539">
    <property type="term" value="F:8-oxo-7,8-dihydrodeoxyguanosine triphosphate pyrophosphatase activity"/>
    <property type="evidence" value="ECO:0007669"/>
    <property type="project" value="TreeGrafter"/>
</dbReference>
<accession>G9MIX1</accession>
<dbReference type="InterPro" id="IPR000086">
    <property type="entry name" value="NUDIX_hydrolase_dom"/>
</dbReference>
<protein>
    <recommendedName>
        <fullName evidence="3">Nudix hydrolase domain-containing protein</fullName>
    </recommendedName>
</protein>
<dbReference type="PANTHER" id="PTHR16099:SF5">
    <property type="entry name" value="NUCLEOTIDE TRIPHOSPHATE DIPHOSPHATASE NUDT15"/>
    <property type="match status" value="1"/>
</dbReference>
<dbReference type="GeneID" id="25793143"/>
<dbReference type="PROSITE" id="PS51462">
    <property type="entry name" value="NUDIX"/>
    <property type="match status" value="1"/>
</dbReference>
<dbReference type="OrthoDB" id="447842at2759"/>
<name>G9MIX1_HYPVG</name>
<dbReference type="CDD" id="cd04678">
    <property type="entry name" value="NUDIX_MTH2_Nudt15"/>
    <property type="match status" value="1"/>
</dbReference>
<dbReference type="SUPFAM" id="SSF55811">
    <property type="entry name" value="Nudix"/>
    <property type="match status" value="1"/>
</dbReference>
<dbReference type="InterPro" id="IPR020084">
    <property type="entry name" value="NUDIX_hydrolase_CS"/>
</dbReference>
<dbReference type="InterPro" id="IPR015797">
    <property type="entry name" value="NUDIX_hydrolase-like_dom_sf"/>
</dbReference>
<proteinExistence type="inferred from homology"/>
<dbReference type="VEuPathDB" id="FungiDB:TRIVIDRAFT_32933"/>
<organism evidence="4 5">
    <name type="scientific">Hypocrea virens (strain Gv29-8 / FGSC 10586)</name>
    <name type="common">Gliocladium virens</name>
    <name type="synonym">Trichoderma virens</name>
    <dbReference type="NCBI Taxonomy" id="413071"/>
    <lineage>
        <taxon>Eukaryota</taxon>
        <taxon>Fungi</taxon>
        <taxon>Dikarya</taxon>
        <taxon>Ascomycota</taxon>
        <taxon>Pezizomycotina</taxon>
        <taxon>Sordariomycetes</taxon>
        <taxon>Hypocreomycetidae</taxon>
        <taxon>Hypocreales</taxon>
        <taxon>Hypocreaceae</taxon>
        <taxon>Trichoderma</taxon>
    </lineage>
</organism>
<evidence type="ECO:0000256" key="1">
    <source>
        <dbReference type="ARBA" id="ARBA00022801"/>
    </source>
</evidence>
<dbReference type="Pfam" id="PF00293">
    <property type="entry name" value="NUDIX"/>
    <property type="match status" value="1"/>
</dbReference>
<dbReference type="Gene3D" id="3.90.79.10">
    <property type="entry name" value="Nucleoside Triphosphate Pyrophosphohydrolase"/>
    <property type="match status" value="1"/>
</dbReference>